<dbReference type="Pfam" id="PF00890">
    <property type="entry name" value="FAD_binding_2"/>
    <property type="match status" value="1"/>
</dbReference>
<keyword evidence="2" id="KW-0285">Flavoprotein</keyword>
<dbReference type="PANTHER" id="PTHR43400:SF10">
    <property type="entry name" value="3-OXOSTEROID 1-DEHYDROGENASE"/>
    <property type="match status" value="1"/>
</dbReference>
<reference evidence="6 7" key="1">
    <citation type="submission" date="2014-10" db="EMBL/GenBank/DDBJ databases">
        <title>Genome sequence of Novosphingobium malaysiense MUSC 273(T).</title>
        <authorList>
            <person name="Lee L.-H."/>
        </authorList>
    </citation>
    <scope>NUCLEOTIDE SEQUENCE [LARGE SCALE GENOMIC DNA]</scope>
    <source>
        <strain evidence="6 7">MUSC 273</strain>
    </source>
</reference>
<dbReference type="PRINTS" id="PR00411">
    <property type="entry name" value="PNDRDTASEI"/>
</dbReference>
<dbReference type="NCBIfam" id="NF005510">
    <property type="entry name" value="PRK07121.1-3"/>
    <property type="match status" value="1"/>
</dbReference>
<proteinExistence type="predicted"/>
<dbReference type="GO" id="GO:0016491">
    <property type="term" value="F:oxidoreductase activity"/>
    <property type="evidence" value="ECO:0007669"/>
    <property type="project" value="UniProtKB-KW"/>
</dbReference>
<keyword evidence="4" id="KW-0560">Oxidoreductase</keyword>
<protein>
    <recommendedName>
        <fullName evidence="5">FAD-dependent oxidoreductase 2 FAD-binding domain-containing protein</fullName>
    </recommendedName>
</protein>
<dbReference type="InterPro" id="IPR036188">
    <property type="entry name" value="FAD/NAD-bd_sf"/>
</dbReference>
<dbReference type="InterPro" id="IPR027477">
    <property type="entry name" value="Succ_DH/fumarate_Rdtase_cat_sf"/>
</dbReference>
<dbReference type="SUPFAM" id="SSF56425">
    <property type="entry name" value="Succinate dehydrogenase/fumarate reductase flavoprotein, catalytic domain"/>
    <property type="match status" value="1"/>
</dbReference>
<keyword evidence="7" id="KW-1185">Reference proteome</keyword>
<comment type="cofactor">
    <cofactor evidence="1">
        <name>FAD</name>
        <dbReference type="ChEBI" id="CHEBI:57692"/>
    </cofactor>
</comment>
<organism evidence="6 7">
    <name type="scientific">Novosphingobium malaysiense</name>
    <dbReference type="NCBI Taxonomy" id="1348853"/>
    <lineage>
        <taxon>Bacteria</taxon>
        <taxon>Pseudomonadati</taxon>
        <taxon>Pseudomonadota</taxon>
        <taxon>Alphaproteobacteria</taxon>
        <taxon>Sphingomonadales</taxon>
        <taxon>Sphingomonadaceae</taxon>
        <taxon>Novosphingobium</taxon>
    </lineage>
</organism>
<dbReference type="Gene3D" id="3.90.700.10">
    <property type="entry name" value="Succinate dehydrogenase/fumarate reductase flavoprotein, catalytic domain"/>
    <property type="match status" value="1"/>
</dbReference>
<evidence type="ECO:0000256" key="3">
    <source>
        <dbReference type="ARBA" id="ARBA00022827"/>
    </source>
</evidence>
<feature type="domain" description="FAD-dependent oxidoreductase 2 FAD-binding" evidence="5">
    <location>
        <begin position="16"/>
        <end position="447"/>
    </location>
</feature>
<evidence type="ECO:0000256" key="4">
    <source>
        <dbReference type="ARBA" id="ARBA00023002"/>
    </source>
</evidence>
<dbReference type="InterPro" id="IPR003953">
    <property type="entry name" value="FAD-dep_OxRdtase_2_FAD-bd"/>
</dbReference>
<gene>
    <name evidence="6" type="ORF">LK12_17930</name>
</gene>
<dbReference type="PANTHER" id="PTHR43400">
    <property type="entry name" value="FUMARATE REDUCTASE"/>
    <property type="match status" value="1"/>
</dbReference>
<dbReference type="Gene3D" id="3.50.50.60">
    <property type="entry name" value="FAD/NAD(P)-binding domain"/>
    <property type="match status" value="1"/>
</dbReference>
<accession>A0A0B1ZG25</accession>
<dbReference type="GO" id="GO:0008202">
    <property type="term" value="P:steroid metabolic process"/>
    <property type="evidence" value="ECO:0007669"/>
    <property type="project" value="UniProtKB-ARBA"/>
</dbReference>
<name>A0A0B1ZG25_9SPHN</name>
<comment type="caution">
    <text evidence="6">The sequence shown here is derived from an EMBL/GenBank/DDBJ whole genome shotgun (WGS) entry which is preliminary data.</text>
</comment>
<evidence type="ECO:0000256" key="2">
    <source>
        <dbReference type="ARBA" id="ARBA00022630"/>
    </source>
</evidence>
<dbReference type="Proteomes" id="UP000031057">
    <property type="component" value="Unassembled WGS sequence"/>
</dbReference>
<dbReference type="STRING" id="1348853.LK12_17930"/>
<evidence type="ECO:0000313" key="7">
    <source>
        <dbReference type="Proteomes" id="UP000031057"/>
    </source>
</evidence>
<dbReference type="EMBL" id="JTDI01000006">
    <property type="protein sequence ID" value="KHK90041.1"/>
    <property type="molecule type" value="Genomic_DNA"/>
</dbReference>
<evidence type="ECO:0000256" key="1">
    <source>
        <dbReference type="ARBA" id="ARBA00001974"/>
    </source>
</evidence>
<evidence type="ECO:0000313" key="6">
    <source>
        <dbReference type="EMBL" id="KHK90041.1"/>
    </source>
</evidence>
<keyword evidence="3" id="KW-0274">FAD</keyword>
<sequence>MLIDASTIPGWDRTADVIVAGFGMAGACAAIEASESGASVLIVEAAAGSGGTSAIATGHFYLGGGTPVQKACGFEDSPEDMAAYLMAASVDPEPERIALYAKSSVDHFAWLERQGIPFERSYFPSKAVAQPGTECLIWTGNEKVAPFRDVAHPAPRGHKVAVSDPETGGGRAMQVLTRRTEDLGVEALYGHRVTALVLEDGRVVGVRCLAAGQVTYLRAMGGVVLTTGGFGQNERLLSKHLPDLMSEHVVRIADANDLGQGIELGIAAGAATRHMDGAFISTYWYPPEKLINGIIVNSKGERFVPEDSYHARTAGQILAQPDRRAWLIVDSESFDWPLYGKSLGIDLVDGWEDVASMERDLGMPEGALQKTIADYSAAAAEGKDPLGKNPEWLRPFDDGPYAAFDLSFGSASYRAFTLGGLVVTLEGEVLREDGTTIEGLYAAGSCATNLAQEGLSYASGLCLGTASFFGRKTGASVACRAVTARSEN</sequence>
<dbReference type="InterPro" id="IPR050315">
    <property type="entry name" value="FAD-oxidoreductase_2"/>
</dbReference>
<evidence type="ECO:0000259" key="5">
    <source>
        <dbReference type="Pfam" id="PF00890"/>
    </source>
</evidence>
<dbReference type="SUPFAM" id="SSF51905">
    <property type="entry name" value="FAD/NAD(P)-binding domain"/>
    <property type="match status" value="1"/>
</dbReference>
<dbReference type="AlphaFoldDB" id="A0A0B1ZG25"/>